<dbReference type="Proteomes" id="UP000292347">
    <property type="component" value="Unassembled WGS sequence"/>
</dbReference>
<name>A0A4Q2IYN1_9SPHN</name>
<evidence type="ECO:0000313" key="1">
    <source>
        <dbReference type="EMBL" id="RXZ34440.1"/>
    </source>
</evidence>
<dbReference type="EMBL" id="SDPT01000001">
    <property type="protein sequence ID" value="RXZ34440.1"/>
    <property type="molecule type" value="Genomic_DNA"/>
</dbReference>
<proteinExistence type="predicted"/>
<organism evidence="1 2">
    <name type="scientific">Sphingomonas desiccabilis</name>
    <dbReference type="NCBI Taxonomy" id="429134"/>
    <lineage>
        <taxon>Bacteria</taxon>
        <taxon>Pseudomonadati</taxon>
        <taxon>Pseudomonadota</taxon>
        <taxon>Alphaproteobacteria</taxon>
        <taxon>Sphingomonadales</taxon>
        <taxon>Sphingomonadaceae</taxon>
        <taxon>Sphingomonas</taxon>
    </lineage>
</organism>
<gene>
    <name evidence="1" type="ORF">EO081_01740</name>
</gene>
<reference evidence="1 2" key="1">
    <citation type="submission" date="2019-01" db="EMBL/GenBank/DDBJ databases">
        <title>Sphingomonas mucosissima sp. nov. and Sphingomonas desiccabilis sp. nov., from biological soil crusts in the Colorado Plateau, USA.</title>
        <authorList>
            <person name="Zhu D."/>
        </authorList>
    </citation>
    <scope>NUCLEOTIDE SEQUENCE [LARGE SCALE GENOMIC DNA]</scope>
    <source>
        <strain evidence="1 2">CP1D</strain>
    </source>
</reference>
<comment type="caution">
    <text evidence="1">The sequence shown here is derived from an EMBL/GenBank/DDBJ whole genome shotgun (WGS) entry which is preliminary data.</text>
</comment>
<evidence type="ECO:0000313" key="2">
    <source>
        <dbReference type="Proteomes" id="UP000292347"/>
    </source>
</evidence>
<protein>
    <submittedName>
        <fullName evidence="1">Uncharacterized protein</fullName>
    </submittedName>
</protein>
<dbReference type="AlphaFoldDB" id="A0A4Q2IYN1"/>
<sequence length="85" mass="9570">MDVIDPKNVRWRTPPCTIDGIDQEREASRFDQVFLLVSRFDDDDDAAIEQAWVGGCEVANTGRKQFAQFGVERKRWAALNGGPVS</sequence>
<dbReference type="RefSeq" id="WP_129340230.1">
    <property type="nucleotide sequence ID" value="NZ_JACIDD010000001.1"/>
</dbReference>
<keyword evidence="2" id="KW-1185">Reference proteome</keyword>
<accession>A0A4Q2IYN1</accession>